<gene>
    <name evidence="2" type="ORF">IW19_19875</name>
</gene>
<sequence>MLSKYNYNESLKRFEPKEKRCSYCFQNESENINNYDFIKLYKVKDRTNFVIYRSLKYEEMEIGISRCNSCVEFHEEASRKSPILKYAAYMLILIFVLPAFGLKVFIVGISLSVVLFLLLHKYAAKKNNPTERLTLKQGITSNVTIQDLVISGWIFDKPSA</sequence>
<evidence type="ECO:0000313" key="2">
    <source>
        <dbReference type="EMBL" id="KFF03179.1"/>
    </source>
</evidence>
<evidence type="ECO:0000313" key="3">
    <source>
        <dbReference type="Proteomes" id="UP000028715"/>
    </source>
</evidence>
<accession>A0A085ZFG5</accession>
<comment type="caution">
    <text evidence="2">The sequence shown here is derived from an EMBL/GenBank/DDBJ whole genome shotgun (WGS) entry which is preliminary data.</text>
</comment>
<dbReference type="EMBL" id="JPRL01000002">
    <property type="protein sequence ID" value="KFF03179.1"/>
    <property type="molecule type" value="Genomic_DNA"/>
</dbReference>
<organism evidence="2 3">
    <name type="scientific">Flavobacterium reichenbachii</name>
    <dbReference type="NCBI Taxonomy" id="362418"/>
    <lineage>
        <taxon>Bacteria</taxon>
        <taxon>Pseudomonadati</taxon>
        <taxon>Bacteroidota</taxon>
        <taxon>Flavobacteriia</taxon>
        <taxon>Flavobacteriales</taxon>
        <taxon>Flavobacteriaceae</taxon>
        <taxon>Flavobacterium</taxon>
    </lineage>
</organism>
<protein>
    <submittedName>
        <fullName evidence="2">Uncharacterized protein</fullName>
    </submittedName>
</protein>
<evidence type="ECO:0000256" key="1">
    <source>
        <dbReference type="SAM" id="Phobius"/>
    </source>
</evidence>
<keyword evidence="1" id="KW-1133">Transmembrane helix</keyword>
<keyword evidence="1" id="KW-0472">Membrane</keyword>
<proteinExistence type="predicted"/>
<keyword evidence="1" id="KW-0812">Transmembrane</keyword>
<dbReference type="AlphaFoldDB" id="A0A085ZFG5"/>
<reference evidence="2 3" key="1">
    <citation type="submission" date="2014-07" db="EMBL/GenBank/DDBJ databases">
        <title>Genome of Flavobacterium reichenbachii LMG 25512.</title>
        <authorList>
            <person name="Stropko S.J."/>
            <person name="Pipes S.E."/>
            <person name="Newman J.D."/>
        </authorList>
    </citation>
    <scope>NUCLEOTIDE SEQUENCE [LARGE SCALE GENOMIC DNA]</scope>
    <source>
        <strain evidence="2 3">LMG 25512</strain>
    </source>
</reference>
<keyword evidence="3" id="KW-1185">Reference proteome</keyword>
<dbReference type="Proteomes" id="UP000028715">
    <property type="component" value="Unassembled WGS sequence"/>
</dbReference>
<name>A0A085ZFG5_9FLAO</name>
<feature type="transmembrane region" description="Helical" evidence="1">
    <location>
        <begin position="86"/>
        <end position="119"/>
    </location>
</feature>